<evidence type="ECO:0008006" key="3">
    <source>
        <dbReference type="Google" id="ProtNLM"/>
    </source>
</evidence>
<reference evidence="1 2" key="1">
    <citation type="submission" date="2017-08" db="EMBL/GenBank/DDBJ databases">
        <title>Acidophilic green algal genome provides insights into adaptation to an acidic environment.</title>
        <authorList>
            <person name="Hirooka S."/>
            <person name="Hirose Y."/>
            <person name="Kanesaki Y."/>
            <person name="Higuchi S."/>
            <person name="Fujiwara T."/>
            <person name="Onuma R."/>
            <person name="Era A."/>
            <person name="Ohbayashi R."/>
            <person name="Uzuka A."/>
            <person name="Nozaki H."/>
            <person name="Yoshikawa H."/>
            <person name="Miyagishima S.Y."/>
        </authorList>
    </citation>
    <scope>NUCLEOTIDE SEQUENCE [LARGE SCALE GENOMIC DNA]</scope>
    <source>
        <strain evidence="1 2">NIES-2499</strain>
    </source>
</reference>
<dbReference type="STRING" id="1157962.A0A250WVQ2"/>
<evidence type="ECO:0000313" key="2">
    <source>
        <dbReference type="Proteomes" id="UP000232323"/>
    </source>
</evidence>
<sequence length="145" mass="16370">MTNQLALNNDASQWERALQMPHYNAKHMPSLSVYQVLHLIQMARSGRFQMFDYGNSSANWAAYGGPKPPDLAANYGSLVGLPVDLIAGLRDGIVPPENIRIHLQLMNEAGVEVSYKEFDFGHLDFTFAVKEDLNMYLMKLLLKKK</sequence>
<dbReference type="AlphaFoldDB" id="A0A250WVQ2"/>
<dbReference type="SUPFAM" id="SSF53474">
    <property type="entry name" value="alpha/beta-Hydrolases"/>
    <property type="match status" value="1"/>
</dbReference>
<evidence type="ECO:0000313" key="1">
    <source>
        <dbReference type="EMBL" id="GAX74610.1"/>
    </source>
</evidence>
<keyword evidence="2" id="KW-1185">Reference proteome</keyword>
<gene>
    <name evidence="1" type="ORF">CEUSTIGMA_g2058.t1</name>
</gene>
<accession>A0A250WVQ2</accession>
<dbReference type="PANTHER" id="PTHR11005">
    <property type="entry name" value="LYSOSOMAL ACID LIPASE-RELATED"/>
    <property type="match status" value="1"/>
</dbReference>
<dbReference type="Gene3D" id="3.40.50.1820">
    <property type="entry name" value="alpha/beta hydrolase"/>
    <property type="match status" value="1"/>
</dbReference>
<dbReference type="Proteomes" id="UP000232323">
    <property type="component" value="Unassembled WGS sequence"/>
</dbReference>
<comment type="caution">
    <text evidence="1">The sequence shown here is derived from an EMBL/GenBank/DDBJ whole genome shotgun (WGS) entry which is preliminary data.</text>
</comment>
<proteinExistence type="predicted"/>
<dbReference type="OrthoDB" id="9974421at2759"/>
<dbReference type="InterPro" id="IPR029058">
    <property type="entry name" value="AB_hydrolase_fold"/>
</dbReference>
<name>A0A250WVQ2_9CHLO</name>
<protein>
    <recommendedName>
        <fullName evidence="3">AB hydrolase-1 domain-containing protein</fullName>
    </recommendedName>
</protein>
<organism evidence="1 2">
    <name type="scientific">Chlamydomonas eustigma</name>
    <dbReference type="NCBI Taxonomy" id="1157962"/>
    <lineage>
        <taxon>Eukaryota</taxon>
        <taxon>Viridiplantae</taxon>
        <taxon>Chlorophyta</taxon>
        <taxon>core chlorophytes</taxon>
        <taxon>Chlorophyceae</taxon>
        <taxon>CS clade</taxon>
        <taxon>Chlamydomonadales</taxon>
        <taxon>Chlamydomonadaceae</taxon>
        <taxon>Chlamydomonas</taxon>
    </lineage>
</organism>
<dbReference type="EMBL" id="BEGY01000008">
    <property type="protein sequence ID" value="GAX74610.1"/>
    <property type="molecule type" value="Genomic_DNA"/>
</dbReference>